<feature type="signal peptide" evidence="1">
    <location>
        <begin position="1"/>
        <end position="22"/>
    </location>
</feature>
<dbReference type="Proteomes" id="UP000008064">
    <property type="component" value="Unassembled WGS sequence"/>
</dbReference>
<keyword evidence="1" id="KW-0732">Signal</keyword>
<protein>
    <recommendedName>
        <fullName evidence="3">Secreted protein</fullName>
    </recommendedName>
</protein>
<dbReference type="HOGENOM" id="CLU_2689329_0_0_1"/>
<proteinExistence type="predicted"/>
<sequence length="74" mass="8135">MHIAMILFFLQVPILFLMPTLAVPAVKVSMCRLKPTVQSLGSSFIGSEWGFLHATLSSDKTMATASEPNKRVQI</sequence>
<dbReference type="RefSeq" id="XP_007315419.1">
    <property type="nucleotide sequence ID" value="XM_007315357.1"/>
</dbReference>
<reference evidence="2" key="1">
    <citation type="submission" date="2011-04" db="EMBL/GenBank/DDBJ databases">
        <title>Evolution of plant cell wall degrading machinery underlies the functional diversity of forest fungi.</title>
        <authorList>
            <consortium name="US DOE Joint Genome Institute (JGI-PGF)"/>
            <person name="Eastwood D.C."/>
            <person name="Floudas D."/>
            <person name="Binder M."/>
            <person name="Majcherczyk A."/>
            <person name="Schneider P."/>
            <person name="Aerts A."/>
            <person name="Asiegbu F.O."/>
            <person name="Baker S.E."/>
            <person name="Barry K."/>
            <person name="Bendiksby M."/>
            <person name="Blumentritt M."/>
            <person name="Coutinho P.M."/>
            <person name="Cullen D."/>
            <person name="Cullen D."/>
            <person name="Gathman A."/>
            <person name="Goodell B."/>
            <person name="Henrissat B."/>
            <person name="Ihrmark K."/>
            <person name="Kauserud H."/>
            <person name="Kohler A."/>
            <person name="LaButti K."/>
            <person name="Lapidus A."/>
            <person name="Lavin J.L."/>
            <person name="Lee Y.-H."/>
            <person name="Lindquist E."/>
            <person name="Lilly W."/>
            <person name="Lucas S."/>
            <person name="Morin E."/>
            <person name="Murat C."/>
            <person name="Oguiza J.A."/>
            <person name="Park J."/>
            <person name="Pisabarro A.G."/>
            <person name="Riley R."/>
            <person name="Rosling A."/>
            <person name="Salamov A."/>
            <person name="Schmidt O."/>
            <person name="Schmutz J."/>
            <person name="Skrede I."/>
            <person name="Stenlid J."/>
            <person name="Wiebenga A."/>
            <person name="Xie X."/>
            <person name="Kues U."/>
            <person name="Hibbett D.S."/>
            <person name="Hoffmeister D."/>
            <person name="Hogberg N."/>
            <person name="Martin F."/>
            <person name="Grigoriev I.V."/>
            <person name="Watkinson S.C."/>
        </authorList>
    </citation>
    <scope>NUCLEOTIDE SEQUENCE</scope>
    <source>
        <strain evidence="2">S7.9</strain>
    </source>
</reference>
<dbReference type="GeneID" id="18810974"/>
<evidence type="ECO:0000256" key="1">
    <source>
        <dbReference type="SAM" id="SignalP"/>
    </source>
</evidence>
<accession>F8NM78</accession>
<evidence type="ECO:0000313" key="2">
    <source>
        <dbReference type="EMBL" id="EGO27328.1"/>
    </source>
</evidence>
<organism>
    <name type="scientific">Serpula lacrymans var. lacrymans (strain S7.9)</name>
    <name type="common">Dry rot fungus</name>
    <dbReference type="NCBI Taxonomy" id="578457"/>
    <lineage>
        <taxon>Eukaryota</taxon>
        <taxon>Fungi</taxon>
        <taxon>Dikarya</taxon>
        <taxon>Basidiomycota</taxon>
        <taxon>Agaricomycotina</taxon>
        <taxon>Agaricomycetes</taxon>
        <taxon>Agaricomycetidae</taxon>
        <taxon>Boletales</taxon>
        <taxon>Coniophorineae</taxon>
        <taxon>Serpulaceae</taxon>
        <taxon>Serpula</taxon>
    </lineage>
</organism>
<name>F8NM78_SERL9</name>
<dbReference type="KEGG" id="sla:SERLADRAFT_381956"/>
<evidence type="ECO:0008006" key="3">
    <source>
        <dbReference type="Google" id="ProtNLM"/>
    </source>
</evidence>
<dbReference type="EMBL" id="GL945431">
    <property type="protein sequence ID" value="EGO27328.1"/>
    <property type="molecule type" value="Genomic_DNA"/>
</dbReference>
<gene>
    <name evidence="2" type="ORF">SERLADRAFT_381956</name>
</gene>
<feature type="chain" id="PRO_5003381470" description="Secreted protein" evidence="1">
    <location>
        <begin position="23"/>
        <end position="74"/>
    </location>
</feature>
<dbReference type="AlphaFoldDB" id="F8NM78"/>